<accession>Q08VC4</accession>
<reference evidence="3 4" key="1">
    <citation type="submission" date="2006-04" db="EMBL/GenBank/DDBJ databases">
        <authorList>
            <person name="Nierman W.C."/>
        </authorList>
    </citation>
    <scope>NUCLEOTIDE SEQUENCE [LARGE SCALE GENOMIC DNA]</scope>
    <source>
        <strain evidence="3 4">DW4/3-1</strain>
    </source>
</reference>
<dbReference type="EMBL" id="AAMD01000117">
    <property type="protein sequence ID" value="EAU64432.1"/>
    <property type="molecule type" value="Genomic_DNA"/>
</dbReference>
<evidence type="ECO:0000313" key="3">
    <source>
        <dbReference type="EMBL" id="EAU64432.1"/>
    </source>
</evidence>
<dbReference type="PANTHER" id="PTHR46825">
    <property type="entry name" value="D-ALANYL-D-ALANINE-CARBOXYPEPTIDASE/ENDOPEPTIDASE AMPH"/>
    <property type="match status" value="1"/>
</dbReference>
<dbReference type="Gene3D" id="3.40.710.10">
    <property type="entry name" value="DD-peptidase/beta-lactamase superfamily"/>
    <property type="match status" value="1"/>
</dbReference>
<sequence length="782" mass="84273">MRDARSPPGHGGGWQRLPSRHASSVSRGPPGSVPAWQRGRRLAPGGACPVRHPGLGLAGPMSVLRGLSFTSRGWLLLSALLLGSASAAPRNEGAPPPSRSRTAATSVLLPPGTEPLPAGKAQALEARIREHLKGRLLAGLSVGVAQGDAAWTMGYGLRDIAQHRPATPRTTYRTASISKSFTAMAVLQLVEAGKVGLDDDIRRWVPEFPAKAWPVTVRQLLGHLGGVSHYRDPARENHITKRMGTSEALALFKDWPLVTEPGTEFVYTSYGFNLLGALIENASGMPYGKYLQEKVFAPAGMVNTALDDFRTRDLHHAVGYRLVNGTLLRSSRLDVSSRFAGGGARSSVVDLLAFGRAVMASTLVQPETTRLMQVSMETRDGRMTDYGMGWATYPVRGHYVVAHAGGQPETSTFLLLIPAERLAIALSANVEDQAELLKDLASAIAELFLEGGSRRRPVSAEDPLDEVLHEGLYRVFTYGRAFHTFHRAGFAAPPEPGDLPAAFTEVSALLSRESLAADPRAALKTLKQAHQPRAHRLFIRVGVQMAEQLATTLGPEVLASYPAEGALRFFEDYLRVCAQQQCPEALQFTPELRAHIARLAGPWKTANAEAIRTMTLRAGPELPATLESLQRAFSGAPVHPDFSEEVLWLAQAPGTPPERTALLLEWAGRTHPGSIPVLLARAEGFLRLGDAEAAEVLYRQALARPLGPELLSPEKLLARANRHPLAADLLRLFVRLYPDSAALWKALAARELALGNVKPANAALTHAQELASPAPAESPSLP</sequence>
<dbReference type="Pfam" id="PF00144">
    <property type="entry name" value="Beta-lactamase"/>
    <property type="match status" value="1"/>
</dbReference>
<gene>
    <name evidence="3" type="ORF">STIAU_4509</name>
</gene>
<name>Q08VC4_STIAD</name>
<dbReference type="InterPro" id="IPR012338">
    <property type="entry name" value="Beta-lactam/transpept-like"/>
</dbReference>
<protein>
    <submittedName>
        <fullName evidence="3">Beta-lactamase, putative</fullName>
    </submittedName>
</protein>
<dbReference type="Gene3D" id="1.25.40.10">
    <property type="entry name" value="Tetratricopeptide repeat domain"/>
    <property type="match status" value="1"/>
</dbReference>
<dbReference type="InterPro" id="IPR050491">
    <property type="entry name" value="AmpC-like"/>
</dbReference>
<feature type="compositionally biased region" description="Low complexity" evidence="1">
    <location>
        <begin position="23"/>
        <end position="34"/>
    </location>
</feature>
<dbReference type="SUPFAM" id="SSF48452">
    <property type="entry name" value="TPR-like"/>
    <property type="match status" value="1"/>
</dbReference>
<organism evidence="3 4">
    <name type="scientific">Stigmatella aurantiaca (strain DW4/3-1)</name>
    <dbReference type="NCBI Taxonomy" id="378806"/>
    <lineage>
        <taxon>Bacteria</taxon>
        <taxon>Pseudomonadati</taxon>
        <taxon>Myxococcota</taxon>
        <taxon>Myxococcia</taxon>
        <taxon>Myxococcales</taxon>
        <taxon>Cystobacterineae</taxon>
        <taxon>Archangiaceae</taxon>
        <taxon>Stigmatella</taxon>
    </lineage>
</organism>
<dbReference type="PANTHER" id="PTHR46825:SF9">
    <property type="entry name" value="BETA-LACTAMASE-RELATED DOMAIN-CONTAINING PROTEIN"/>
    <property type="match status" value="1"/>
</dbReference>
<feature type="domain" description="Beta-lactamase-related" evidence="2">
    <location>
        <begin position="125"/>
        <end position="445"/>
    </location>
</feature>
<evidence type="ECO:0000313" key="4">
    <source>
        <dbReference type="Proteomes" id="UP000032702"/>
    </source>
</evidence>
<comment type="caution">
    <text evidence="3">The sequence shown here is derived from an EMBL/GenBank/DDBJ whole genome shotgun (WGS) entry which is preliminary data.</text>
</comment>
<dbReference type="AlphaFoldDB" id="Q08VC4"/>
<dbReference type="InterPro" id="IPR001466">
    <property type="entry name" value="Beta-lactam-related"/>
</dbReference>
<evidence type="ECO:0000256" key="1">
    <source>
        <dbReference type="SAM" id="MobiDB-lite"/>
    </source>
</evidence>
<evidence type="ECO:0000259" key="2">
    <source>
        <dbReference type="Pfam" id="PF00144"/>
    </source>
</evidence>
<dbReference type="SUPFAM" id="SSF56601">
    <property type="entry name" value="beta-lactamase/transpeptidase-like"/>
    <property type="match status" value="1"/>
</dbReference>
<dbReference type="Proteomes" id="UP000032702">
    <property type="component" value="Unassembled WGS sequence"/>
</dbReference>
<dbReference type="PATRIC" id="fig|378806.16.peg.3379"/>
<proteinExistence type="predicted"/>
<feature type="region of interest" description="Disordered" evidence="1">
    <location>
        <begin position="1"/>
        <end position="47"/>
    </location>
</feature>
<dbReference type="InterPro" id="IPR011990">
    <property type="entry name" value="TPR-like_helical_dom_sf"/>
</dbReference>